<evidence type="ECO:0000313" key="1">
    <source>
        <dbReference type="EMBL" id="KAG7454217.1"/>
    </source>
</evidence>
<dbReference type="AlphaFoldDB" id="A0AAV6PAW3"/>
<evidence type="ECO:0000313" key="2">
    <source>
        <dbReference type="Proteomes" id="UP000693946"/>
    </source>
</evidence>
<dbReference type="Proteomes" id="UP000693946">
    <property type="component" value="Unassembled WGS sequence"/>
</dbReference>
<keyword evidence="2" id="KW-1185">Reference proteome</keyword>
<proteinExistence type="predicted"/>
<dbReference type="EMBL" id="JAGKHQ010001616">
    <property type="protein sequence ID" value="KAG7454217.1"/>
    <property type="molecule type" value="Genomic_DNA"/>
</dbReference>
<protein>
    <submittedName>
        <fullName evidence="1">Uncharacterized protein</fullName>
    </submittedName>
</protein>
<reference evidence="1 2" key="1">
    <citation type="journal article" date="2021" name="Sci. Rep.">
        <title>Chromosome anchoring in Senegalese sole (Solea senegalensis) reveals sex-associated markers and genome rearrangements in flatfish.</title>
        <authorList>
            <person name="Guerrero-Cozar I."/>
            <person name="Gomez-Garrido J."/>
            <person name="Berbel C."/>
            <person name="Martinez-Blanch J.F."/>
            <person name="Alioto T."/>
            <person name="Claros M.G."/>
            <person name="Gagnaire P.A."/>
            <person name="Manchado M."/>
        </authorList>
    </citation>
    <scope>NUCLEOTIDE SEQUENCE [LARGE SCALE GENOMIC DNA]</scope>
    <source>
        <strain evidence="1">Sse05_10M</strain>
    </source>
</reference>
<name>A0AAV6PAW3_SOLSE</name>
<accession>A0AAV6PAW3</accession>
<gene>
    <name evidence="1" type="ORF">JOB18_034308</name>
</gene>
<organism evidence="1 2">
    <name type="scientific">Solea senegalensis</name>
    <name type="common">Senegalese sole</name>
    <dbReference type="NCBI Taxonomy" id="28829"/>
    <lineage>
        <taxon>Eukaryota</taxon>
        <taxon>Metazoa</taxon>
        <taxon>Chordata</taxon>
        <taxon>Craniata</taxon>
        <taxon>Vertebrata</taxon>
        <taxon>Euteleostomi</taxon>
        <taxon>Actinopterygii</taxon>
        <taxon>Neopterygii</taxon>
        <taxon>Teleostei</taxon>
        <taxon>Neoteleostei</taxon>
        <taxon>Acanthomorphata</taxon>
        <taxon>Carangaria</taxon>
        <taxon>Pleuronectiformes</taxon>
        <taxon>Pleuronectoidei</taxon>
        <taxon>Soleidae</taxon>
        <taxon>Solea</taxon>
    </lineage>
</organism>
<sequence length="73" mass="8454">MRSISGARMEDECAVAAVTAEAALSLNRLRWCRRYRRRSRVSIPRRPPHCHTLLARHRAAAVETDEWRGEEPN</sequence>
<comment type="caution">
    <text evidence="1">The sequence shown here is derived from an EMBL/GenBank/DDBJ whole genome shotgun (WGS) entry which is preliminary data.</text>
</comment>